<organism evidence="11 12">
    <name type="scientific">Zophobas morio</name>
    <dbReference type="NCBI Taxonomy" id="2755281"/>
    <lineage>
        <taxon>Eukaryota</taxon>
        <taxon>Metazoa</taxon>
        <taxon>Ecdysozoa</taxon>
        <taxon>Arthropoda</taxon>
        <taxon>Hexapoda</taxon>
        <taxon>Insecta</taxon>
        <taxon>Pterygota</taxon>
        <taxon>Neoptera</taxon>
        <taxon>Endopterygota</taxon>
        <taxon>Coleoptera</taxon>
        <taxon>Polyphaga</taxon>
        <taxon>Cucujiformia</taxon>
        <taxon>Tenebrionidae</taxon>
        <taxon>Zophobas</taxon>
    </lineage>
</organism>
<keyword evidence="4 10" id="KW-0812">Transmembrane</keyword>
<gene>
    <name evidence="11" type="ORF">Zmor_011609</name>
</gene>
<evidence type="ECO:0000256" key="10">
    <source>
        <dbReference type="SAM" id="Phobius"/>
    </source>
</evidence>
<protein>
    <recommendedName>
        <fullName evidence="13">Odorant receptor</fullName>
    </recommendedName>
</protein>
<keyword evidence="8" id="KW-0675">Receptor</keyword>
<dbReference type="GO" id="GO:0005549">
    <property type="term" value="F:odorant binding"/>
    <property type="evidence" value="ECO:0007669"/>
    <property type="project" value="InterPro"/>
</dbReference>
<evidence type="ECO:0008006" key="13">
    <source>
        <dbReference type="Google" id="ProtNLM"/>
    </source>
</evidence>
<feature type="transmembrane region" description="Helical" evidence="10">
    <location>
        <begin position="558"/>
        <end position="575"/>
    </location>
</feature>
<evidence type="ECO:0000256" key="4">
    <source>
        <dbReference type="ARBA" id="ARBA00022692"/>
    </source>
</evidence>
<keyword evidence="7 10" id="KW-0472">Membrane</keyword>
<evidence type="ECO:0000256" key="6">
    <source>
        <dbReference type="ARBA" id="ARBA00022989"/>
    </source>
</evidence>
<sequence length="656" mass="76156">MLSVYDGINTDMDKRIQTKVNHLMGRIRRFEVGEDKDDQKAYKEDNLILVESLEEMRLQIMEQVSDVDRVVRTVGRTDNSSRAVETVKSMPVYKWGIVYDGRSTQESVSSFLQRIEELRIARGTSKEELFRSAVDLFQGQALVWYRSVRGSINSWEELVAALRRDFLPSDFDDDLWREIRNLPDALSRSPIENPQVCLLHFDAEDNLKDLWYRGMIEDVTSKPTQFADWRVENGTLYKHLPELSQINDLVPAWKVVVPKHRRNAVLESCHDVPTASHLVDVLPTVRFLSLEIFDHKVFLAIQVVIMVVFLIAVSANTYFFIKEFNMEFLSQYISVYLAMLAIAILCATLLWKRPIIHNFLKYWEPFKFDLDCVSRETNNRIEKESQQITSFVKFHFVYTLISGSLLVPIGTERKFQFAITFYQDYCHSYVLEALYLLSYPVVGYMFVQLAYALLYFVSHVKFQLYMTLDMIEHIAAEYDEQSDDDLLNCDEYQNTIKARLVLMVTKLTEVTRVANLAASMLAVHFIPPLAMSAVLIGLSLLSFVYLEQSLGYWCYFQNFLWCVSSTSTLIIYAHCGQEFENNTMKVFDTIYATRWTSFNTSNRKIILITMIMFQEPMKLKFSESVSCNYELGVRISRAVYSFAAVMARVSDSQSNK</sequence>
<dbReference type="AlphaFoldDB" id="A0AA38ML54"/>
<dbReference type="PANTHER" id="PTHR21137:SF35">
    <property type="entry name" value="ODORANT RECEPTOR 19A-RELATED"/>
    <property type="match status" value="1"/>
</dbReference>
<feature type="transmembrane region" description="Helical" evidence="10">
    <location>
        <begin position="521"/>
        <end position="546"/>
    </location>
</feature>
<dbReference type="GO" id="GO:0004984">
    <property type="term" value="F:olfactory receptor activity"/>
    <property type="evidence" value="ECO:0007669"/>
    <property type="project" value="InterPro"/>
</dbReference>
<keyword evidence="12" id="KW-1185">Reference proteome</keyword>
<comment type="subcellular location">
    <subcellularLocation>
        <location evidence="1">Cell membrane</location>
        <topology evidence="1">Multi-pass membrane protein</topology>
    </subcellularLocation>
</comment>
<dbReference type="GO" id="GO:0007165">
    <property type="term" value="P:signal transduction"/>
    <property type="evidence" value="ECO:0007669"/>
    <property type="project" value="UniProtKB-KW"/>
</dbReference>
<evidence type="ECO:0000256" key="9">
    <source>
        <dbReference type="ARBA" id="ARBA00023224"/>
    </source>
</evidence>
<evidence type="ECO:0000256" key="1">
    <source>
        <dbReference type="ARBA" id="ARBA00004651"/>
    </source>
</evidence>
<feature type="transmembrane region" description="Helical" evidence="10">
    <location>
        <begin position="297"/>
        <end position="321"/>
    </location>
</feature>
<comment type="caution">
    <text evidence="11">The sequence shown here is derived from an EMBL/GenBank/DDBJ whole genome shotgun (WGS) entry which is preliminary data.</text>
</comment>
<proteinExistence type="predicted"/>
<name>A0AA38ML54_9CUCU</name>
<reference evidence="11" key="1">
    <citation type="journal article" date="2023" name="G3 (Bethesda)">
        <title>Whole genome assemblies of Zophobas morio and Tenebrio molitor.</title>
        <authorList>
            <person name="Kaur S."/>
            <person name="Stinson S.A."/>
            <person name="diCenzo G.C."/>
        </authorList>
    </citation>
    <scope>NUCLEOTIDE SEQUENCE</scope>
    <source>
        <strain evidence="11">QUZm001</strain>
    </source>
</reference>
<dbReference type="GO" id="GO:0005886">
    <property type="term" value="C:plasma membrane"/>
    <property type="evidence" value="ECO:0007669"/>
    <property type="project" value="UniProtKB-SubCell"/>
</dbReference>
<keyword evidence="6 10" id="KW-1133">Transmembrane helix</keyword>
<evidence type="ECO:0000256" key="5">
    <source>
        <dbReference type="ARBA" id="ARBA00022725"/>
    </source>
</evidence>
<keyword evidence="9" id="KW-0807">Transducer</keyword>
<evidence type="ECO:0000256" key="7">
    <source>
        <dbReference type="ARBA" id="ARBA00023136"/>
    </source>
</evidence>
<dbReference type="InterPro" id="IPR004117">
    <property type="entry name" value="7tm6_olfct_rcpt"/>
</dbReference>
<evidence type="ECO:0000256" key="3">
    <source>
        <dbReference type="ARBA" id="ARBA00022606"/>
    </source>
</evidence>
<feature type="transmembrane region" description="Helical" evidence="10">
    <location>
        <begin position="333"/>
        <end position="351"/>
    </location>
</feature>
<evidence type="ECO:0000256" key="8">
    <source>
        <dbReference type="ARBA" id="ARBA00023170"/>
    </source>
</evidence>
<keyword evidence="2" id="KW-1003">Cell membrane</keyword>
<keyword evidence="3" id="KW-0716">Sensory transduction</keyword>
<dbReference type="Proteomes" id="UP001168821">
    <property type="component" value="Unassembled WGS sequence"/>
</dbReference>
<evidence type="ECO:0000313" key="11">
    <source>
        <dbReference type="EMBL" id="KAJ3659947.1"/>
    </source>
</evidence>
<feature type="transmembrane region" description="Helical" evidence="10">
    <location>
        <begin position="429"/>
        <end position="457"/>
    </location>
</feature>
<dbReference type="PANTHER" id="PTHR21137">
    <property type="entry name" value="ODORANT RECEPTOR"/>
    <property type="match status" value="1"/>
</dbReference>
<dbReference type="EMBL" id="JALNTZ010000003">
    <property type="protein sequence ID" value="KAJ3659947.1"/>
    <property type="molecule type" value="Genomic_DNA"/>
</dbReference>
<evidence type="ECO:0000256" key="2">
    <source>
        <dbReference type="ARBA" id="ARBA00022475"/>
    </source>
</evidence>
<keyword evidence="5" id="KW-0552">Olfaction</keyword>
<dbReference type="Pfam" id="PF02949">
    <property type="entry name" value="7tm_6"/>
    <property type="match status" value="1"/>
</dbReference>
<evidence type="ECO:0000313" key="12">
    <source>
        <dbReference type="Proteomes" id="UP001168821"/>
    </source>
</evidence>
<accession>A0AA38ML54</accession>